<evidence type="ECO:0000256" key="1">
    <source>
        <dbReference type="SAM" id="MobiDB-lite"/>
    </source>
</evidence>
<name>A0A1V4HZC7_NITVU</name>
<dbReference type="EMBL" id="MWPQ01000033">
    <property type="protein sequence ID" value="OPH83338.1"/>
    <property type="molecule type" value="Genomic_DNA"/>
</dbReference>
<gene>
    <name evidence="2" type="ORF">B2M20_07600</name>
</gene>
<evidence type="ECO:0000313" key="3">
    <source>
        <dbReference type="Proteomes" id="UP000189940"/>
    </source>
</evidence>
<organism evidence="2 3">
    <name type="scientific">Nitrobacter vulgaris</name>
    <dbReference type="NCBI Taxonomy" id="29421"/>
    <lineage>
        <taxon>Bacteria</taxon>
        <taxon>Pseudomonadati</taxon>
        <taxon>Pseudomonadota</taxon>
        <taxon>Alphaproteobacteria</taxon>
        <taxon>Hyphomicrobiales</taxon>
        <taxon>Nitrobacteraceae</taxon>
        <taxon>Nitrobacter</taxon>
    </lineage>
</organism>
<keyword evidence="3" id="KW-1185">Reference proteome</keyword>
<evidence type="ECO:0008006" key="4">
    <source>
        <dbReference type="Google" id="ProtNLM"/>
    </source>
</evidence>
<dbReference type="AlphaFoldDB" id="A0A1V4HZC7"/>
<dbReference type="STRING" id="29421.B2M20_07600"/>
<sequence>MIVRQFLSWVRTAPAGERAEATRALARAWLISDLSDDDRAAAEGGLLLQLDDSSPLVRRAMADVFARSASAPPAIVRALSVDQPSVAIPILEHSPLLIDADLVDIVATGSCEVQCAVARRVHVPVSVCAALAEVGSAAAALELIENPGANIAPMSWDRIVERHGHLAAIRESMLALEDLPVVTRLALATKLSNSLARFVVSRSWLNADRAGRAVSDARDRSIVDIAAHARDDDMCSLVAHLRATGQLTPGLILRALLSGNTELFDHALVELSGLPLSRVTALVHDRGGASLPALLTRAGLPESTFPAFRAALEARDEIGFVGTVGGTTRLRRRMVERVLTMCETAPAEVSEPLLILLRRFATESAREEARVFCDELVTEAAAEPTRDEIDEMPVCEPEFYEPEFREEFREPAPSIAFLSGSREENASNQNTRVLQRLREAVKDFRPRFLDRWAFKTQFDEREFDEVEPDDARSCEALLYEAEPYEAEPYEAEPYEIESYGIESYESELCEAGSYAVASYEPERLEPRFDEPASYESASRELSFGEPKDSPRAYREPLLSDLLAAA</sequence>
<comment type="caution">
    <text evidence="2">The sequence shown here is derived from an EMBL/GenBank/DDBJ whole genome shotgun (WGS) entry which is preliminary data.</text>
</comment>
<dbReference type="Proteomes" id="UP000189940">
    <property type="component" value="Unassembled WGS sequence"/>
</dbReference>
<feature type="compositionally biased region" description="Basic and acidic residues" evidence="1">
    <location>
        <begin position="545"/>
        <end position="554"/>
    </location>
</feature>
<dbReference type="InterPro" id="IPR019285">
    <property type="entry name" value="DUF2336"/>
</dbReference>
<proteinExistence type="predicted"/>
<protein>
    <recommendedName>
        <fullName evidence="4">DUF2336 domain-containing protein</fullName>
    </recommendedName>
</protein>
<reference evidence="2 3" key="1">
    <citation type="submission" date="2017-02" db="EMBL/GenBank/DDBJ databases">
        <title>Genome sequence of the nitrite-oxidizing bacterium Nitrobacter vulgaris strain Ab1.</title>
        <authorList>
            <person name="Mellbye B.L."/>
            <person name="Davis E.W."/>
            <person name="Spieck E."/>
            <person name="Chang J.H."/>
            <person name="Bottomley P.J."/>
            <person name="Sayavedra-Soto L.A."/>
        </authorList>
    </citation>
    <scope>NUCLEOTIDE SEQUENCE [LARGE SCALE GENOMIC DNA]</scope>
    <source>
        <strain evidence="2 3">Ab1</strain>
    </source>
</reference>
<dbReference type="Pfam" id="PF10098">
    <property type="entry name" value="DUF2336"/>
    <property type="match status" value="1"/>
</dbReference>
<accession>A0A1V4HZC7</accession>
<evidence type="ECO:0000313" key="2">
    <source>
        <dbReference type="EMBL" id="OPH83338.1"/>
    </source>
</evidence>
<dbReference type="OrthoDB" id="9798569at2"/>
<feature type="region of interest" description="Disordered" evidence="1">
    <location>
        <begin position="526"/>
        <end position="565"/>
    </location>
</feature>